<feature type="compositionally biased region" description="Basic and acidic residues" evidence="5">
    <location>
        <begin position="203"/>
        <end position="213"/>
    </location>
</feature>
<dbReference type="EMBL" id="JAYMYR010000006">
    <property type="protein sequence ID" value="KAK7356629.1"/>
    <property type="molecule type" value="Genomic_DNA"/>
</dbReference>
<evidence type="ECO:0000256" key="4">
    <source>
        <dbReference type="ARBA" id="ARBA00023242"/>
    </source>
</evidence>
<evidence type="ECO:0000256" key="5">
    <source>
        <dbReference type="SAM" id="MobiDB-lite"/>
    </source>
</evidence>
<comment type="caution">
    <text evidence="7">The sequence shown here is derived from an EMBL/GenBank/DDBJ whole genome shotgun (WGS) entry which is preliminary data.</text>
</comment>
<dbReference type="GO" id="GO:0005958">
    <property type="term" value="C:DNA-dependent protein kinase-DNA ligase 4 complex"/>
    <property type="evidence" value="ECO:0007669"/>
    <property type="project" value="TreeGrafter"/>
</dbReference>
<accession>A0AAN9R3E3</accession>
<keyword evidence="2" id="KW-0227">DNA damage</keyword>
<dbReference type="GO" id="GO:0006310">
    <property type="term" value="P:DNA recombination"/>
    <property type="evidence" value="ECO:0007669"/>
    <property type="project" value="InterPro"/>
</dbReference>
<dbReference type="SUPFAM" id="SSF58022">
    <property type="entry name" value="XRCC4, C-terminal oligomerization domain"/>
    <property type="match status" value="1"/>
</dbReference>
<evidence type="ECO:0000313" key="7">
    <source>
        <dbReference type="EMBL" id="KAK7356629.1"/>
    </source>
</evidence>
<protein>
    <recommendedName>
        <fullName evidence="6">XRCC4 N-terminal domain-containing protein</fullName>
    </recommendedName>
</protein>
<dbReference type="GO" id="GO:0003677">
    <property type="term" value="F:DNA binding"/>
    <property type="evidence" value="ECO:0007669"/>
    <property type="project" value="InterPro"/>
</dbReference>
<dbReference type="GO" id="GO:0010165">
    <property type="term" value="P:response to X-ray"/>
    <property type="evidence" value="ECO:0007669"/>
    <property type="project" value="TreeGrafter"/>
</dbReference>
<dbReference type="InterPro" id="IPR010585">
    <property type="entry name" value="DNA_repair_prot_XRCC4"/>
</dbReference>
<keyword evidence="8" id="KW-1185">Reference proteome</keyword>
<gene>
    <name evidence="7" type="ORF">VNO80_15904</name>
</gene>
<evidence type="ECO:0000256" key="3">
    <source>
        <dbReference type="ARBA" id="ARBA00023204"/>
    </source>
</evidence>
<dbReference type="PANTHER" id="PTHR28559">
    <property type="entry name" value="DNA REPAIR PROTEIN XRCC4"/>
    <property type="match status" value="1"/>
</dbReference>
<feature type="domain" description="XRCC4 N-terminal" evidence="6">
    <location>
        <begin position="25"/>
        <end position="119"/>
    </location>
</feature>
<evidence type="ECO:0000256" key="2">
    <source>
        <dbReference type="ARBA" id="ARBA00022763"/>
    </source>
</evidence>
<dbReference type="InterPro" id="IPR053961">
    <property type="entry name" value="XRCC4_N"/>
</dbReference>
<dbReference type="Gene3D" id="2.170.210.10">
    <property type="entry name" value="DNA double-strand break repair and VJ recombination XRCC4, N-terminal"/>
    <property type="match status" value="1"/>
</dbReference>
<feature type="region of interest" description="Disordered" evidence="5">
    <location>
        <begin position="203"/>
        <end position="261"/>
    </location>
</feature>
<evidence type="ECO:0000313" key="8">
    <source>
        <dbReference type="Proteomes" id="UP001374584"/>
    </source>
</evidence>
<dbReference type="FunFam" id="1.20.5.370:FF:000012">
    <property type="entry name" value="DNA repair protein XRCC4"/>
    <property type="match status" value="1"/>
</dbReference>
<sequence>MAEETERYSCSKLLIPNAHTAKEQPIFVKGTWFPTHFHLAVTDGLTAWHCHPSEEEVKQRAAQWDLAVSEYLHLSERYLGIQQPGSAYAFDDAGDGHKRLSWTFEKEGMALLWRWKCLLSPDSKKSNVEILDFLMGSNVNLSDRVVGDNELFEKMKVEAEKCLTQSERIANERLEFESEIYAKFLGVLNSKKSKLRELRDKLSKQEHTEKYPQEEDTDKTESFGEESDFDRSDEDPQKDIISSSKDVMAKKPSRPKRTKRT</sequence>
<dbReference type="PANTHER" id="PTHR28559:SF1">
    <property type="entry name" value="DNA REPAIR PROTEIN XRCC4"/>
    <property type="match status" value="1"/>
</dbReference>
<dbReference type="InterPro" id="IPR038051">
    <property type="entry name" value="XRCC4-like_N_sf"/>
</dbReference>
<reference evidence="7 8" key="1">
    <citation type="submission" date="2024-01" db="EMBL/GenBank/DDBJ databases">
        <title>The genomes of 5 underutilized Papilionoideae crops provide insights into root nodulation and disease resistanc.</title>
        <authorList>
            <person name="Jiang F."/>
        </authorList>
    </citation>
    <scope>NUCLEOTIDE SEQUENCE [LARGE SCALE GENOMIC DNA]</scope>
    <source>
        <strain evidence="7">JINMINGXINNONG_FW02</strain>
        <tissue evidence="7">Leaves</tissue>
    </source>
</reference>
<proteinExistence type="predicted"/>
<keyword evidence="3" id="KW-0234">DNA repair</keyword>
<dbReference type="Proteomes" id="UP001374584">
    <property type="component" value="Unassembled WGS sequence"/>
</dbReference>
<comment type="subcellular location">
    <subcellularLocation>
        <location evidence="1">Nucleus</location>
    </subcellularLocation>
</comment>
<dbReference type="AlphaFoldDB" id="A0AAN9R3E3"/>
<keyword evidence="4" id="KW-0539">Nucleus</keyword>
<feature type="compositionally biased region" description="Acidic residues" evidence="5">
    <location>
        <begin position="214"/>
        <end position="233"/>
    </location>
</feature>
<organism evidence="7 8">
    <name type="scientific">Phaseolus coccineus</name>
    <name type="common">Scarlet runner bean</name>
    <name type="synonym">Phaseolus multiflorus</name>
    <dbReference type="NCBI Taxonomy" id="3886"/>
    <lineage>
        <taxon>Eukaryota</taxon>
        <taxon>Viridiplantae</taxon>
        <taxon>Streptophyta</taxon>
        <taxon>Embryophyta</taxon>
        <taxon>Tracheophyta</taxon>
        <taxon>Spermatophyta</taxon>
        <taxon>Magnoliopsida</taxon>
        <taxon>eudicotyledons</taxon>
        <taxon>Gunneridae</taxon>
        <taxon>Pentapetalae</taxon>
        <taxon>rosids</taxon>
        <taxon>fabids</taxon>
        <taxon>Fabales</taxon>
        <taxon>Fabaceae</taxon>
        <taxon>Papilionoideae</taxon>
        <taxon>50 kb inversion clade</taxon>
        <taxon>NPAAA clade</taxon>
        <taxon>indigoferoid/millettioid clade</taxon>
        <taxon>Phaseoleae</taxon>
        <taxon>Phaseolus</taxon>
    </lineage>
</organism>
<evidence type="ECO:0000256" key="1">
    <source>
        <dbReference type="ARBA" id="ARBA00004123"/>
    </source>
</evidence>
<dbReference type="GO" id="GO:0006303">
    <property type="term" value="P:double-strand break repair via nonhomologous end joining"/>
    <property type="evidence" value="ECO:0007669"/>
    <property type="project" value="UniProtKB-ARBA"/>
</dbReference>
<dbReference type="GO" id="GO:0032807">
    <property type="term" value="C:DNA ligase IV complex"/>
    <property type="evidence" value="ECO:0007669"/>
    <property type="project" value="TreeGrafter"/>
</dbReference>
<name>A0AAN9R3E3_PHACN</name>
<dbReference type="Pfam" id="PF06632">
    <property type="entry name" value="XRCC4"/>
    <property type="match status" value="1"/>
</dbReference>
<feature type="compositionally biased region" description="Basic residues" evidence="5">
    <location>
        <begin position="251"/>
        <end position="261"/>
    </location>
</feature>
<dbReference type="InterPro" id="IPR014751">
    <property type="entry name" value="XRCC4-like_C"/>
</dbReference>
<dbReference type="Gene3D" id="1.20.5.370">
    <property type="match status" value="1"/>
</dbReference>
<evidence type="ECO:0000259" key="6">
    <source>
        <dbReference type="Pfam" id="PF06632"/>
    </source>
</evidence>